<keyword evidence="3" id="KW-1185">Reference proteome</keyword>
<gene>
    <name evidence="2" type="ordered locus">Clocl_1294</name>
</gene>
<keyword evidence="1" id="KW-0472">Membrane</keyword>
<accession>G8LZP8</accession>
<dbReference type="HOGENOM" id="CLU_2286578_0_0_9"/>
<dbReference type="EMBL" id="CP003065">
    <property type="protein sequence ID" value="AEV67949.1"/>
    <property type="molecule type" value="Genomic_DNA"/>
</dbReference>
<dbReference type="eggNOG" id="ENOG502ZRB6">
    <property type="taxonomic scope" value="Bacteria"/>
</dbReference>
<feature type="transmembrane region" description="Helical" evidence="1">
    <location>
        <begin position="35"/>
        <end position="62"/>
    </location>
</feature>
<organism evidence="2 3">
    <name type="scientific">Acetivibrio clariflavus (strain DSM 19732 / NBRC 101661 / EBR45)</name>
    <name type="common">Clostridium clariflavum</name>
    <dbReference type="NCBI Taxonomy" id="720554"/>
    <lineage>
        <taxon>Bacteria</taxon>
        <taxon>Bacillati</taxon>
        <taxon>Bacillota</taxon>
        <taxon>Clostridia</taxon>
        <taxon>Eubacteriales</taxon>
        <taxon>Oscillospiraceae</taxon>
        <taxon>Acetivibrio</taxon>
    </lineage>
</organism>
<dbReference type="Proteomes" id="UP000005435">
    <property type="component" value="Chromosome"/>
</dbReference>
<evidence type="ECO:0000313" key="3">
    <source>
        <dbReference type="Proteomes" id="UP000005435"/>
    </source>
</evidence>
<reference evidence="2 3" key="2">
    <citation type="journal article" date="2012" name="Stand. Genomic Sci.">
        <title>Complete Genome Sequence of Clostridium clariflavum DSM 19732.</title>
        <authorList>
            <person name="Izquierdo J.A."/>
            <person name="Goodwin L."/>
            <person name="Davenport K.W."/>
            <person name="Teshima H."/>
            <person name="Bruce D."/>
            <person name="Detter C."/>
            <person name="Tapia R."/>
            <person name="Han S."/>
            <person name="Land M."/>
            <person name="Hauser L."/>
            <person name="Jeffries C.D."/>
            <person name="Han J."/>
            <person name="Pitluck S."/>
            <person name="Nolan M."/>
            <person name="Chen A."/>
            <person name="Huntemann M."/>
            <person name="Mavromatis K."/>
            <person name="Mikhailova N."/>
            <person name="Liolios K."/>
            <person name="Woyke T."/>
            <person name="Lynd L.R."/>
        </authorList>
    </citation>
    <scope>NUCLEOTIDE SEQUENCE [LARGE SCALE GENOMIC DNA]</scope>
    <source>
        <strain evidence="3">DSM 19732 / NBRC 101661 / EBR45</strain>
    </source>
</reference>
<keyword evidence="1" id="KW-0812">Transmembrane</keyword>
<name>G8LZP8_ACECE</name>
<keyword evidence="1" id="KW-1133">Transmembrane helix</keyword>
<dbReference type="AlphaFoldDB" id="G8LZP8"/>
<dbReference type="KEGG" id="ccl:Clocl_1294"/>
<sequence length="101" mass="11275">MQQYAKSCKINLRNADINNDILILTINGDWNMLNVVLALILGTLIGLIIGLLVGIIGTMLSLRSLNLLKKKELKLNKKKNNSKTVETSDINFLYSKFKDVG</sequence>
<protein>
    <submittedName>
        <fullName evidence="2">Uncharacterized protein</fullName>
    </submittedName>
</protein>
<evidence type="ECO:0000256" key="1">
    <source>
        <dbReference type="SAM" id="Phobius"/>
    </source>
</evidence>
<reference evidence="3" key="1">
    <citation type="submission" date="2011-12" db="EMBL/GenBank/DDBJ databases">
        <title>Complete sequence of Clostridium clariflavum DSM 19732.</title>
        <authorList>
            <consortium name="US DOE Joint Genome Institute"/>
            <person name="Lucas S."/>
            <person name="Han J."/>
            <person name="Lapidus A."/>
            <person name="Cheng J.-F."/>
            <person name="Goodwin L."/>
            <person name="Pitluck S."/>
            <person name="Peters L."/>
            <person name="Teshima H."/>
            <person name="Detter J.C."/>
            <person name="Han C."/>
            <person name="Tapia R."/>
            <person name="Land M."/>
            <person name="Hauser L."/>
            <person name="Kyrpides N."/>
            <person name="Ivanova N."/>
            <person name="Pagani I."/>
            <person name="Kitzmiller T."/>
            <person name="Lynd L."/>
            <person name="Izquierdo J."/>
            <person name="Woyke T."/>
        </authorList>
    </citation>
    <scope>NUCLEOTIDE SEQUENCE [LARGE SCALE GENOMIC DNA]</scope>
    <source>
        <strain evidence="3">DSM 19732 / NBRC 101661 / EBR45</strain>
    </source>
</reference>
<proteinExistence type="predicted"/>
<evidence type="ECO:0000313" key="2">
    <source>
        <dbReference type="EMBL" id="AEV67949.1"/>
    </source>
</evidence>